<evidence type="ECO:0000313" key="2">
    <source>
        <dbReference type="Proteomes" id="UP000199229"/>
    </source>
</evidence>
<dbReference type="AlphaFoldDB" id="A0A1I2T7M3"/>
<name>A0A1I2T7M3_9HYPH</name>
<dbReference type="STRING" id="582675.SAMN05192565_106167"/>
<organism evidence="1 2">
    <name type="scientific">Methylobacterium gossipiicola</name>
    <dbReference type="NCBI Taxonomy" id="582675"/>
    <lineage>
        <taxon>Bacteria</taxon>
        <taxon>Pseudomonadati</taxon>
        <taxon>Pseudomonadota</taxon>
        <taxon>Alphaproteobacteria</taxon>
        <taxon>Hyphomicrobiales</taxon>
        <taxon>Methylobacteriaceae</taxon>
        <taxon>Methylobacterium</taxon>
    </lineage>
</organism>
<protein>
    <submittedName>
        <fullName evidence="1">Uncharacterized protein</fullName>
    </submittedName>
</protein>
<sequence>MDRKDEAGTDSALMERAIEQAIDLREALQKLPDLELDVLIDMILIELGRRRSGSS</sequence>
<dbReference type="EMBL" id="FOPM01000006">
    <property type="protein sequence ID" value="SFG60810.1"/>
    <property type="molecule type" value="Genomic_DNA"/>
</dbReference>
<dbReference type="RefSeq" id="WP_177232350.1">
    <property type="nucleotide sequence ID" value="NZ_FOPM01000006.1"/>
</dbReference>
<gene>
    <name evidence="1" type="ORF">SAMN05192565_106167</name>
</gene>
<reference evidence="2" key="1">
    <citation type="submission" date="2016-10" db="EMBL/GenBank/DDBJ databases">
        <authorList>
            <person name="Varghese N."/>
            <person name="Submissions S."/>
        </authorList>
    </citation>
    <scope>NUCLEOTIDE SEQUENCE [LARGE SCALE GENOMIC DNA]</scope>
    <source>
        <strain evidence="2">Gh-105</strain>
    </source>
</reference>
<evidence type="ECO:0000313" key="1">
    <source>
        <dbReference type="EMBL" id="SFG60810.1"/>
    </source>
</evidence>
<proteinExistence type="predicted"/>
<keyword evidence="2" id="KW-1185">Reference proteome</keyword>
<accession>A0A1I2T7M3</accession>
<dbReference type="Proteomes" id="UP000199229">
    <property type="component" value="Unassembled WGS sequence"/>
</dbReference>